<evidence type="ECO:0000256" key="2">
    <source>
        <dbReference type="ARBA" id="ARBA00022448"/>
    </source>
</evidence>
<dbReference type="PANTHER" id="PTHR43394:SF1">
    <property type="entry name" value="ATP-BINDING CASSETTE SUB-FAMILY B MEMBER 10, MITOCHONDRIAL"/>
    <property type="match status" value="1"/>
</dbReference>
<evidence type="ECO:0000256" key="7">
    <source>
        <dbReference type="ARBA" id="ARBA00023136"/>
    </source>
</evidence>
<sequence>MGKIIDIVTESSKIPFDLELTQFFALLGGVFACGALANIGRIVLIRVAGEKVIARLRTNLYDSIMKKDMTFFDANRSGDLISRLSLDTAVVGKTISNNISDGLRSIITATAGLSTMIYVSGKLTLTMMMIVPPIALGGVFYGRYVKELSRKTQDALGTITKVAEERVGNIRTVQAFVRENDEVNRYEMRVQDVFDLAKKEAMANGFFFGGTGMAGNLTILALLGLGGRMVMDGSITVGQLTSFMLYTAYVGSSLMGLTNFYSEVMKGIGASTRLFELMDQQPGISLEGGKILADVKGEITFKNVQFAYPTRPGNEIFKDLTFTVEPGKMMAITGSSGGGKSTVSSLLLRYYDPLHGSILIDGHDIRTLNLRWLREQIGIVSQEPALFAGTVGENIAYGKKGATREEIEEAARQANCNFIENFKDGFDTYVGERGISLSGGQKQRIAIARALLKNPRILILDEATSALDGESEYLVQEALDRLTLNRTTLTIAHRISTIRISDVVICLQNGRVQEEGTFYELSQKENGLFRKLMERQIINNSDQ</sequence>
<dbReference type="SMART" id="SM00382">
    <property type="entry name" value="AAA"/>
    <property type="match status" value="1"/>
</dbReference>
<feature type="transmembrane region" description="Helical" evidence="8">
    <location>
        <begin position="125"/>
        <end position="144"/>
    </location>
</feature>
<protein>
    <submittedName>
        <fullName evidence="11">ATP-binding cassette sub-family B member 10</fullName>
    </submittedName>
</protein>
<dbReference type="InterPro" id="IPR039421">
    <property type="entry name" value="Type_1_exporter"/>
</dbReference>
<dbReference type="InterPro" id="IPR011527">
    <property type="entry name" value="ABC1_TM_dom"/>
</dbReference>
<dbReference type="GO" id="GO:0090374">
    <property type="term" value="P:oligopeptide export from mitochondrion"/>
    <property type="evidence" value="ECO:0007669"/>
    <property type="project" value="TreeGrafter"/>
</dbReference>
<dbReference type="FunFam" id="3.40.50.300:FF:000403">
    <property type="entry name" value="ATP-binding cassette sub-family B member 8, mitochondrial"/>
    <property type="match status" value="1"/>
</dbReference>
<dbReference type="GO" id="GO:0005743">
    <property type="term" value="C:mitochondrial inner membrane"/>
    <property type="evidence" value="ECO:0007669"/>
    <property type="project" value="UniProtKB-SubCell"/>
</dbReference>
<dbReference type="FunFam" id="1.20.1560.10:FF:000058">
    <property type="entry name" value="ABC transporter B family member 25"/>
    <property type="match status" value="1"/>
</dbReference>
<dbReference type="GO" id="GO:0005524">
    <property type="term" value="F:ATP binding"/>
    <property type="evidence" value="ECO:0007669"/>
    <property type="project" value="UniProtKB-KW"/>
</dbReference>
<proteinExistence type="predicted"/>
<feature type="transmembrane region" description="Helical" evidence="8">
    <location>
        <begin position="23"/>
        <end position="47"/>
    </location>
</feature>
<dbReference type="Gene3D" id="1.20.1560.10">
    <property type="entry name" value="ABC transporter type 1, transmembrane domain"/>
    <property type="match status" value="1"/>
</dbReference>
<keyword evidence="12" id="KW-1185">Reference proteome</keyword>
<comment type="subcellular location">
    <subcellularLocation>
        <location evidence="1">Mitochondrion inner membrane</location>
        <topology evidence="1">Multi-pass membrane protein</topology>
    </subcellularLocation>
</comment>
<dbReference type="Gene3D" id="3.40.50.300">
    <property type="entry name" value="P-loop containing nucleotide triphosphate hydrolases"/>
    <property type="match status" value="1"/>
</dbReference>
<dbReference type="GO" id="GO:0015421">
    <property type="term" value="F:ABC-type oligopeptide transporter activity"/>
    <property type="evidence" value="ECO:0007669"/>
    <property type="project" value="TreeGrafter"/>
</dbReference>
<keyword evidence="6 8" id="KW-1133">Transmembrane helix</keyword>
<evidence type="ECO:0000313" key="12">
    <source>
        <dbReference type="Proteomes" id="UP000193498"/>
    </source>
</evidence>
<feature type="transmembrane region" description="Helical" evidence="8">
    <location>
        <begin position="206"/>
        <end position="231"/>
    </location>
</feature>
<feature type="transmembrane region" description="Helical" evidence="8">
    <location>
        <begin position="102"/>
        <end position="119"/>
    </location>
</feature>
<dbReference type="PANTHER" id="PTHR43394">
    <property type="entry name" value="ATP-DEPENDENT PERMEASE MDL1, MITOCHONDRIAL"/>
    <property type="match status" value="1"/>
</dbReference>
<dbReference type="PIRSF" id="PIRSF002773">
    <property type="entry name" value="ABC_prm/ATPase_B"/>
    <property type="match status" value="1"/>
</dbReference>
<evidence type="ECO:0000313" key="11">
    <source>
        <dbReference type="EMBL" id="ORX89182.1"/>
    </source>
</evidence>
<organism evidence="11 12">
    <name type="scientific">Basidiobolus meristosporus CBS 931.73</name>
    <dbReference type="NCBI Taxonomy" id="1314790"/>
    <lineage>
        <taxon>Eukaryota</taxon>
        <taxon>Fungi</taxon>
        <taxon>Fungi incertae sedis</taxon>
        <taxon>Zoopagomycota</taxon>
        <taxon>Entomophthoromycotina</taxon>
        <taxon>Basidiobolomycetes</taxon>
        <taxon>Basidiobolales</taxon>
        <taxon>Basidiobolaceae</taxon>
        <taxon>Basidiobolus</taxon>
    </lineage>
</organism>
<dbReference type="Pfam" id="PF00005">
    <property type="entry name" value="ABC_tran"/>
    <property type="match status" value="1"/>
</dbReference>
<dbReference type="STRING" id="1314790.A0A1Y1XTU7"/>
<dbReference type="AlphaFoldDB" id="A0A1Y1XTU7"/>
<dbReference type="SUPFAM" id="SSF52540">
    <property type="entry name" value="P-loop containing nucleoside triphosphate hydrolases"/>
    <property type="match status" value="1"/>
</dbReference>
<dbReference type="Pfam" id="PF00664">
    <property type="entry name" value="ABC_membrane"/>
    <property type="match status" value="1"/>
</dbReference>
<keyword evidence="2" id="KW-0813">Transport</keyword>
<dbReference type="EMBL" id="MCFE01000467">
    <property type="protein sequence ID" value="ORX89182.1"/>
    <property type="molecule type" value="Genomic_DNA"/>
</dbReference>
<dbReference type="InterPro" id="IPR036640">
    <property type="entry name" value="ABC1_TM_sf"/>
</dbReference>
<keyword evidence="4" id="KW-0547">Nucleotide-binding</keyword>
<dbReference type="Proteomes" id="UP000193498">
    <property type="component" value="Unassembled WGS sequence"/>
</dbReference>
<reference evidence="11 12" key="1">
    <citation type="submission" date="2016-07" db="EMBL/GenBank/DDBJ databases">
        <title>Pervasive Adenine N6-methylation of Active Genes in Fungi.</title>
        <authorList>
            <consortium name="DOE Joint Genome Institute"/>
            <person name="Mondo S.J."/>
            <person name="Dannebaum R.O."/>
            <person name="Kuo R.C."/>
            <person name="Labutti K."/>
            <person name="Haridas S."/>
            <person name="Kuo A."/>
            <person name="Salamov A."/>
            <person name="Ahrendt S.R."/>
            <person name="Lipzen A."/>
            <person name="Sullivan W."/>
            <person name="Andreopoulos W.B."/>
            <person name="Clum A."/>
            <person name="Lindquist E."/>
            <person name="Daum C."/>
            <person name="Ramamoorthy G.K."/>
            <person name="Gryganskyi A."/>
            <person name="Culley D."/>
            <person name="Magnuson J.K."/>
            <person name="James T.Y."/>
            <person name="O'Malley M.A."/>
            <person name="Stajich J.E."/>
            <person name="Spatafora J.W."/>
            <person name="Visel A."/>
            <person name="Grigoriev I.V."/>
        </authorList>
    </citation>
    <scope>NUCLEOTIDE SEQUENCE [LARGE SCALE GENOMIC DNA]</scope>
    <source>
        <strain evidence="11 12">CBS 931.73</strain>
    </source>
</reference>
<evidence type="ECO:0000259" key="9">
    <source>
        <dbReference type="PROSITE" id="PS50893"/>
    </source>
</evidence>
<dbReference type="CDD" id="cd18573">
    <property type="entry name" value="ABC_6TM_ABCB10_like"/>
    <property type="match status" value="1"/>
</dbReference>
<evidence type="ECO:0000256" key="5">
    <source>
        <dbReference type="ARBA" id="ARBA00022840"/>
    </source>
</evidence>
<comment type="caution">
    <text evidence="11">The sequence shown here is derived from an EMBL/GenBank/DDBJ whole genome shotgun (WGS) entry which is preliminary data.</text>
</comment>
<dbReference type="OrthoDB" id="6500128at2759"/>
<dbReference type="InParanoid" id="A0A1Y1XTU7"/>
<dbReference type="PROSITE" id="PS50929">
    <property type="entry name" value="ABC_TM1F"/>
    <property type="match status" value="1"/>
</dbReference>
<evidence type="ECO:0000256" key="4">
    <source>
        <dbReference type="ARBA" id="ARBA00022741"/>
    </source>
</evidence>
<feature type="domain" description="ABC transporter" evidence="9">
    <location>
        <begin position="299"/>
        <end position="534"/>
    </location>
</feature>
<evidence type="ECO:0000256" key="3">
    <source>
        <dbReference type="ARBA" id="ARBA00022692"/>
    </source>
</evidence>
<evidence type="ECO:0000256" key="6">
    <source>
        <dbReference type="ARBA" id="ARBA00022989"/>
    </source>
</evidence>
<dbReference type="InterPro" id="IPR017871">
    <property type="entry name" value="ABC_transporter-like_CS"/>
</dbReference>
<dbReference type="FunCoup" id="A0A1Y1XTU7">
    <property type="interactions" value="240"/>
</dbReference>
<evidence type="ECO:0000259" key="10">
    <source>
        <dbReference type="PROSITE" id="PS50929"/>
    </source>
</evidence>
<gene>
    <name evidence="11" type="ORF">K493DRAFT_358510</name>
</gene>
<dbReference type="PROSITE" id="PS51257">
    <property type="entry name" value="PROKAR_LIPOPROTEIN"/>
    <property type="match status" value="1"/>
</dbReference>
<evidence type="ECO:0000256" key="8">
    <source>
        <dbReference type="SAM" id="Phobius"/>
    </source>
</evidence>
<dbReference type="GO" id="GO:0016887">
    <property type="term" value="F:ATP hydrolysis activity"/>
    <property type="evidence" value="ECO:0007669"/>
    <property type="project" value="InterPro"/>
</dbReference>
<keyword evidence="3 8" id="KW-0812">Transmembrane</keyword>
<feature type="domain" description="ABC transmembrane type-1" evidence="10">
    <location>
        <begin position="1"/>
        <end position="266"/>
    </location>
</feature>
<evidence type="ECO:0000256" key="1">
    <source>
        <dbReference type="ARBA" id="ARBA00004448"/>
    </source>
</evidence>
<keyword evidence="5 11" id="KW-0067">ATP-binding</keyword>
<dbReference type="SUPFAM" id="SSF90123">
    <property type="entry name" value="ABC transporter transmembrane region"/>
    <property type="match status" value="1"/>
</dbReference>
<accession>A0A1Y1XTU7</accession>
<keyword evidence="7 8" id="KW-0472">Membrane</keyword>
<dbReference type="InterPro" id="IPR003439">
    <property type="entry name" value="ABC_transporter-like_ATP-bd"/>
</dbReference>
<dbReference type="PROSITE" id="PS50893">
    <property type="entry name" value="ABC_TRANSPORTER_2"/>
    <property type="match status" value="1"/>
</dbReference>
<feature type="transmembrane region" description="Helical" evidence="8">
    <location>
        <begin position="243"/>
        <end position="261"/>
    </location>
</feature>
<name>A0A1Y1XTU7_9FUNG</name>
<dbReference type="PROSITE" id="PS00211">
    <property type="entry name" value="ABC_TRANSPORTER_1"/>
    <property type="match status" value="1"/>
</dbReference>
<dbReference type="InterPro" id="IPR003593">
    <property type="entry name" value="AAA+_ATPase"/>
</dbReference>
<dbReference type="CDD" id="cd03249">
    <property type="entry name" value="ABC_MTABC3_MDL1_MDL2"/>
    <property type="match status" value="1"/>
</dbReference>
<dbReference type="InterPro" id="IPR027417">
    <property type="entry name" value="P-loop_NTPase"/>
</dbReference>